<proteinExistence type="predicted"/>
<evidence type="ECO:0000259" key="2">
    <source>
        <dbReference type="Pfam" id="PF14130"/>
    </source>
</evidence>
<evidence type="ECO:0000259" key="1">
    <source>
        <dbReference type="Pfam" id="PF08878"/>
    </source>
</evidence>
<feature type="domain" description="CD-NTase associated protein 4-like DNA endonuclease" evidence="2">
    <location>
        <begin position="31"/>
        <end position="236"/>
    </location>
</feature>
<dbReference type="InterPro" id="IPR025382">
    <property type="entry name" value="Cap4-like_endonuclease_dom"/>
</dbReference>
<sequence>MRLGGEPPTGRKLAFMPFDSLIDPATASDAGGVAGRRGQKHQDHVAASYVIAMLSDPGIAQIECETADDITIRRSAADGGTDNEYVQVKTTDNEDKWTATALLAREDGREGSSIAERSLACDAHPGEPSFRIVTNREPRGNLASFKRPPGSRSPTDAALQAASASIAKRYPSFRSINGRSLGDWCDRLLWEVEPDLARLADRNTLELHKLANKQGERPSTVDVEAAYGQLLNIVIDAGDASRVLTPERKRISREAARAWWRGRIAAFAAETRRTVKVYRVRTDEFFSSFMLLDESVISRTLAAYDVEYDGERWRSEELVRHLIDWIPEVVLPPEILATFDHLSARAVLSRAIRACDARGALPTQELLTELMLHAILRHHHGSEPIACKIFHMSAGLMTFGSAHIVFDDAGDQLWLGQTRVTVAADRAALPSAVAASLKASLDRNVLREEREIILQLRHPAHLSDHELGRSMAAHGRVDDLLAVLHVPLLIAYDSATLGRGFSADYLEGLRAEAEGIYEKLKAELHVDFGDVRIHIFLIPVECAATLARAFETALRAGR</sequence>
<name>A0A147HRW6_9SPHN</name>
<dbReference type="Proteomes" id="UP000072867">
    <property type="component" value="Unassembled WGS sequence"/>
</dbReference>
<evidence type="ECO:0000313" key="4">
    <source>
        <dbReference type="Proteomes" id="UP000072867"/>
    </source>
</evidence>
<protein>
    <recommendedName>
        <fullName evidence="5">Anti-bacteriophage protein A/HamA C-terminal domain-containing protein</fullName>
    </recommendedName>
</protein>
<comment type="caution">
    <text evidence="3">The sequence shown here is derived from an EMBL/GenBank/DDBJ whole genome shotgun (WGS) entry which is preliminary data.</text>
</comment>
<feature type="domain" description="Anti-bacteriophage protein A/HamA C-terminal" evidence="1">
    <location>
        <begin position="294"/>
        <end position="553"/>
    </location>
</feature>
<dbReference type="PATRIC" id="fig|33051.3.peg.1224"/>
<organism evidence="3 4">
    <name type="scientific">Sphingomonas sanguinis</name>
    <dbReference type="NCBI Taxonomy" id="33051"/>
    <lineage>
        <taxon>Bacteria</taxon>
        <taxon>Pseudomonadati</taxon>
        <taxon>Pseudomonadota</taxon>
        <taxon>Alphaproteobacteria</taxon>
        <taxon>Sphingomonadales</taxon>
        <taxon>Sphingomonadaceae</taxon>
        <taxon>Sphingomonas</taxon>
    </lineage>
</organism>
<reference evidence="3 4" key="1">
    <citation type="journal article" date="2016" name="Front. Microbiol.">
        <title>Genomic Resource of Rice Seed Associated Bacteria.</title>
        <authorList>
            <person name="Midha S."/>
            <person name="Bansal K."/>
            <person name="Sharma S."/>
            <person name="Kumar N."/>
            <person name="Patil P.P."/>
            <person name="Chaudhry V."/>
            <person name="Patil P.B."/>
        </authorList>
    </citation>
    <scope>NUCLEOTIDE SEQUENCE [LARGE SCALE GENOMIC DNA]</scope>
    <source>
        <strain evidence="3 4">NS319</strain>
    </source>
</reference>
<evidence type="ECO:0008006" key="5">
    <source>
        <dbReference type="Google" id="ProtNLM"/>
    </source>
</evidence>
<dbReference type="GO" id="GO:0004518">
    <property type="term" value="F:nuclease activity"/>
    <property type="evidence" value="ECO:0007669"/>
    <property type="project" value="InterPro"/>
</dbReference>
<accession>A0A147HRW6</accession>
<dbReference type="InterPro" id="IPR014976">
    <property type="entry name" value="AbpA_HamA_C"/>
</dbReference>
<dbReference type="AlphaFoldDB" id="A0A147HRW6"/>
<dbReference type="EMBL" id="LDTD01000186">
    <property type="protein sequence ID" value="KTT65395.1"/>
    <property type="molecule type" value="Genomic_DNA"/>
</dbReference>
<dbReference type="Pfam" id="PF14130">
    <property type="entry name" value="Cap4_nuclease"/>
    <property type="match status" value="1"/>
</dbReference>
<gene>
    <name evidence="3" type="ORF">NS319_18115</name>
</gene>
<dbReference type="Pfam" id="PF08878">
    <property type="entry name" value="HamA"/>
    <property type="match status" value="1"/>
</dbReference>
<evidence type="ECO:0000313" key="3">
    <source>
        <dbReference type="EMBL" id="KTT65395.1"/>
    </source>
</evidence>